<accession>K8ELD5</accession>
<dbReference type="RefSeq" id="WP_015077686.1">
    <property type="nucleotide sequence ID" value="NC_019425.2"/>
</dbReference>
<evidence type="ECO:0000313" key="2">
    <source>
        <dbReference type="EMBL" id="CCO12713.2"/>
    </source>
</evidence>
<sequence>MIVDKLFGSKQEKRSQTDAPNPIHPEGNGFNWLVDLFSGNNRKSVRVDNADIFDDIYTCVNVLSDDVAKLPIKVYQKKDDKIVRVSKKDHVVSKLLSGRPNSYMNISDYIKLMMVDVLFDGNHYSLMKFDKNGDVEALRPLPNSTNAVKDVSGNLWYQTNIDNETKTFAPWEIIHIKGFTRDGIHGRSPIRVISDRVQANELANEYNSNMLEQGGTPNGILRVPGMLQKEAKEAVKEEWKRVNGSDAIAVIDSGLEYQQMGISQLDMQFIESQRFNSQKIAAIYKVPLHKINEMGRATYSNIEHQALEYVKNALQPWITRIEVEFNTKIFTQKEQDEEYYIKFNLDSELRGDSKTRAEVHKIQAETGAKTLDDIRSENENSPYDEDWSKVPFITLNWTQADNLVRYQNAKAGVNKMAETLGGGDENENNDRGEGNSAGNNSD</sequence>
<dbReference type="KEGG" id="cml:BN424_3292"/>
<protein>
    <submittedName>
        <fullName evidence="2">Phage portal protein, HK97 family</fullName>
    </submittedName>
</protein>
<dbReference type="NCBIfam" id="TIGR01537">
    <property type="entry name" value="portal_HK97"/>
    <property type="match status" value="1"/>
</dbReference>
<dbReference type="OrthoDB" id="9765386at2"/>
<organism evidence="2 3">
    <name type="scientific">Carnobacterium maltaromaticum LMA28</name>
    <dbReference type="NCBI Taxonomy" id="1234679"/>
    <lineage>
        <taxon>Bacteria</taxon>
        <taxon>Bacillati</taxon>
        <taxon>Bacillota</taxon>
        <taxon>Bacilli</taxon>
        <taxon>Lactobacillales</taxon>
        <taxon>Carnobacteriaceae</taxon>
        <taxon>Carnobacterium</taxon>
    </lineage>
</organism>
<evidence type="ECO:0000256" key="1">
    <source>
        <dbReference type="SAM" id="MobiDB-lite"/>
    </source>
</evidence>
<dbReference type="InterPro" id="IPR006944">
    <property type="entry name" value="Phage/GTA_portal"/>
</dbReference>
<dbReference type="Pfam" id="PF04860">
    <property type="entry name" value="Phage_portal"/>
    <property type="match status" value="1"/>
</dbReference>
<proteinExistence type="predicted"/>
<dbReference type="HOGENOM" id="CLU_033789_0_1_9"/>
<dbReference type="AlphaFoldDB" id="K8ELD5"/>
<feature type="region of interest" description="Disordered" evidence="1">
    <location>
        <begin position="1"/>
        <end position="26"/>
    </location>
</feature>
<dbReference type="eggNOG" id="COG4695">
    <property type="taxonomic scope" value="Bacteria"/>
</dbReference>
<dbReference type="EMBL" id="HE999757">
    <property type="protein sequence ID" value="CCO12713.2"/>
    <property type="molecule type" value="Genomic_DNA"/>
</dbReference>
<evidence type="ECO:0000313" key="3">
    <source>
        <dbReference type="Proteomes" id="UP000000212"/>
    </source>
</evidence>
<feature type="region of interest" description="Disordered" evidence="1">
    <location>
        <begin position="418"/>
        <end position="442"/>
    </location>
</feature>
<dbReference type="InterPro" id="IPR006427">
    <property type="entry name" value="Portal_HK97"/>
</dbReference>
<name>K8ELD5_CARML</name>
<gene>
    <name evidence="2" type="ORF">BN424_3292</name>
</gene>
<dbReference type="STRING" id="1234679.BN424_3292"/>
<reference evidence="3" key="1">
    <citation type="journal article" date="2013" name="Genome Announc.">
        <title>Complete Chromosome Sequence of Carnobacterium maltaromaticum LMA 28.</title>
        <authorList>
            <person name="Cailliez-Grimal C."/>
            <person name="Chaillou S."/>
            <person name="Anba-Mondoloni J."/>
            <person name="Loux V."/>
            <person name="Afzal M.I."/>
            <person name="Rahman A."/>
            <person name="Kergourlay G."/>
            <person name="Champomier-Verges M.C."/>
            <person name="Zagorec M."/>
            <person name="Dalgaard P."/>
            <person name="Leisner J.J."/>
            <person name="Prevost H."/>
            <person name="Revol-Junelles A.M."/>
            <person name="Borges F."/>
        </authorList>
    </citation>
    <scope>NUCLEOTIDE SEQUENCE</scope>
    <source>
        <strain evidence="3">LMA28</strain>
    </source>
</reference>
<dbReference type="Proteomes" id="UP000000212">
    <property type="component" value="Chromosome"/>
</dbReference>
<keyword evidence="3" id="KW-1185">Reference proteome</keyword>